<dbReference type="InterPro" id="IPR050397">
    <property type="entry name" value="Env_Response_Regulators"/>
</dbReference>
<dbReference type="SUPFAM" id="SSF51206">
    <property type="entry name" value="cAMP-binding domain-like"/>
    <property type="match status" value="1"/>
</dbReference>
<dbReference type="CDD" id="cd00038">
    <property type="entry name" value="CAP_ED"/>
    <property type="match status" value="1"/>
</dbReference>
<dbReference type="Gene3D" id="1.10.10.10">
    <property type="entry name" value="Winged helix-like DNA-binding domain superfamily/Winged helix DNA-binding domain"/>
    <property type="match status" value="1"/>
</dbReference>
<dbReference type="SUPFAM" id="SSF46785">
    <property type="entry name" value="Winged helix' DNA-binding domain"/>
    <property type="match status" value="1"/>
</dbReference>
<evidence type="ECO:0000256" key="3">
    <source>
        <dbReference type="ARBA" id="ARBA00023163"/>
    </source>
</evidence>
<reference evidence="6 7" key="1">
    <citation type="submission" date="2019-08" db="EMBL/GenBank/DDBJ databases">
        <title>Genome of Phaeodactylibacter luteus.</title>
        <authorList>
            <person name="Bowman J.P."/>
        </authorList>
    </citation>
    <scope>NUCLEOTIDE SEQUENCE [LARGE SCALE GENOMIC DNA]</scope>
    <source>
        <strain evidence="6 7">KCTC 42180</strain>
    </source>
</reference>
<evidence type="ECO:0000259" key="5">
    <source>
        <dbReference type="PROSITE" id="PS51063"/>
    </source>
</evidence>
<comment type="caution">
    <text evidence="6">The sequence shown here is derived from an EMBL/GenBank/DDBJ whole genome shotgun (WGS) entry which is preliminary data.</text>
</comment>
<dbReference type="RefSeq" id="WP_147167956.1">
    <property type="nucleotide sequence ID" value="NZ_VOOR01000026.1"/>
</dbReference>
<dbReference type="PROSITE" id="PS51063">
    <property type="entry name" value="HTH_CRP_2"/>
    <property type="match status" value="1"/>
</dbReference>
<evidence type="ECO:0000256" key="1">
    <source>
        <dbReference type="ARBA" id="ARBA00023015"/>
    </source>
</evidence>
<evidence type="ECO:0000313" key="6">
    <source>
        <dbReference type="EMBL" id="TXB62631.1"/>
    </source>
</evidence>
<accession>A0A5C6RJV7</accession>
<gene>
    <name evidence="6" type="ORF">FRY97_12880</name>
</gene>
<evidence type="ECO:0000259" key="4">
    <source>
        <dbReference type="PROSITE" id="PS50042"/>
    </source>
</evidence>
<dbReference type="PROSITE" id="PS50042">
    <property type="entry name" value="CNMP_BINDING_3"/>
    <property type="match status" value="1"/>
</dbReference>
<dbReference type="GO" id="GO:0005829">
    <property type="term" value="C:cytosol"/>
    <property type="evidence" value="ECO:0007669"/>
    <property type="project" value="TreeGrafter"/>
</dbReference>
<evidence type="ECO:0000313" key="7">
    <source>
        <dbReference type="Proteomes" id="UP000321580"/>
    </source>
</evidence>
<dbReference type="InterPro" id="IPR014710">
    <property type="entry name" value="RmlC-like_jellyroll"/>
</dbReference>
<keyword evidence="7" id="KW-1185">Reference proteome</keyword>
<dbReference type="InterPro" id="IPR000595">
    <property type="entry name" value="cNMP-bd_dom"/>
</dbReference>
<dbReference type="EMBL" id="VOOR01000026">
    <property type="protein sequence ID" value="TXB62631.1"/>
    <property type="molecule type" value="Genomic_DNA"/>
</dbReference>
<keyword evidence="1" id="KW-0805">Transcription regulation</keyword>
<dbReference type="Pfam" id="PF13545">
    <property type="entry name" value="HTH_Crp_2"/>
    <property type="match status" value="1"/>
</dbReference>
<dbReference type="InterPro" id="IPR018490">
    <property type="entry name" value="cNMP-bd_dom_sf"/>
</dbReference>
<feature type="domain" description="HTH crp-type" evidence="5">
    <location>
        <begin position="154"/>
        <end position="217"/>
    </location>
</feature>
<dbReference type="GO" id="GO:0003677">
    <property type="term" value="F:DNA binding"/>
    <property type="evidence" value="ECO:0007669"/>
    <property type="project" value="UniProtKB-KW"/>
</dbReference>
<dbReference type="OrthoDB" id="9776746at2"/>
<dbReference type="InterPro" id="IPR036390">
    <property type="entry name" value="WH_DNA-bd_sf"/>
</dbReference>
<dbReference type="Proteomes" id="UP000321580">
    <property type="component" value="Unassembled WGS sequence"/>
</dbReference>
<sequence length="217" mass="25216">MITDNAKSEVLALIRQHYPQIAERKLQEEIAEVGNIMQFNAGELIMDFGSYVKIVPLIISGSIKVSREDDEGNELFLYYLQPGETCSMSFTCCMMDKRSEIRTVAEEDTTLIGIPTRYMDEWMGRYPSWKNFVMTSYDKRMLELVRTIDSIAFKKMDERLMDYLEKKAEANNSRTLHATHQEIAYDLNASREAISRLLKKLENDGELELGRNRIELF</sequence>
<dbReference type="Pfam" id="PF00027">
    <property type="entry name" value="cNMP_binding"/>
    <property type="match status" value="1"/>
</dbReference>
<dbReference type="InterPro" id="IPR012318">
    <property type="entry name" value="HTH_CRP"/>
</dbReference>
<dbReference type="AlphaFoldDB" id="A0A5C6RJV7"/>
<dbReference type="GO" id="GO:0003700">
    <property type="term" value="F:DNA-binding transcription factor activity"/>
    <property type="evidence" value="ECO:0007669"/>
    <property type="project" value="TreeGrafter"/>
</dbReference>
<proteinExistence type="predicted"/>
<keyword evidence="3" id="KW-0804">Transcription</keyword>
<name>A0A5C6RJV7_9BACT</name>
<dbReference type="PANTHER" id="PTHR24567">
    <property type="entry name" value="CRP FAMILY TRANSCRIPTIONAL REGULATORY PROTEIN"/>
    <property type="match status" value="1"/>
</dbReference>
<keyword evidence="2" id="KW-0238">DNA-binding</keyword>
<evidence type="ECO:0000256" key="2">
    <source>
        <dbReference type="ARBA" id="ARBA00023125"/>
    </source>
</evidence>
<feature type="domain" description="Cyclic nucleotide-binding" evidence="4">
    <location>
        <begin position="18"/>
        <end position="85"/>
    </location>
</feature>
<dbReference type="PANTHER" id="PTHR24567:SF26">
    <property type="entry name" value="REGULATORY PROTEIN YEIL"/>
    <property type="match status" value="1"/>
</dbReference>
<protein>
    <submittedName>
        <fullName evidence="6">Crp/Fnr family transcriptional regulator</fullName>
    </submittedName>
</protein>
<organism evidence="6 7">
    <name type="scientific">Phaeodactylibacter luteus</name>
    <dbReference type="NCBI Taxonomy" id="1564516"/>
    <lineage>
        <taxon>Bacteria</taxon>
        <taxon>Pseudomonadati</taxon>
        <taxon>Bacteroidota</taxon>
        <taxon>Saprospiria</taxon>
        <taxon>Saprospirales</taxon>
        <taxon>Haliscomenobacteraceae</taxon>
        <taxon>Phaeodactylibacter</taxon>
    </lineage>
</organism>
<dbReference type="InterPro" id="IPR036388">
    <property type="entry name" value="WH-like_DNA-bd_sf"/>
</dbReference>
<dbReference type="Gene3D" id="2.60.120.10">
    <property type="entry name" value="Jelly Rolls"/>
    <property type="match status" value="1"/>
</dbReference>